<evidence type="ECO:0000256" key="4">
    <source>
        <dbReference type="SAM" id="Phobius"/>
    </source>
</evidence>
<dbReference type="EC" id="3.6.1.27" evidence="1"/>
<organism evidence="6 7">
    <name type="scientific">Candidatus Purcelliella pentastirinorum</name>
    <dbReference type="NCBI Taxonomy" id="472834"/>
    <lineage>
        <taxon>Bacteria</taxon>
        <taxon>Pseudomonadati</taxon>
        <taxon>Pseudomonadota</taxon>
        <taxon>Gammaproteobacteria</taxon>
        <taxon>Enterobacterales</taxon>
        <taxon>Enterobacteriaceae</taxon>
        <taxon>Candidatus Purcelliella</taxon>
    </lineage>
</organism>
<dbReference type="GO" id="GO:0050380">
    <property type="term" value="F:undecaprenyl-diphosphatase activity"/>
    <property type="evidence" value="ECO:0007669"/>
    <property type="project" value="UniProtKB-EC"/>
</dbReference>
<feature type="transmembrane region" description="Helical" evidence="4">
    <location>
        <begin position="150"/>
        <end position="172"/>
    </location>
</feature>
<dbReference type="SUPFAM" id="SSF48317">
    <property type="entry name" value="Acid phosphatase/Vanadium-dependent haloperoxidase"/>
    <property type="match status" value="1"/>
</dbReference>
<keyword evidence="4" id="KW-0472">Membrane</keyword>
<dbReference type="RefSeq" id="WP_115956078.1">
    <property type="nucleotide sequence ID" value="NZ_CP028374.1"/>
</dbReference>
<dbReference type="InterPro" id="IPR000326">
    <property type="entry name" value="PAP2/HPO"/>
</dbReference>
<proteinExistence type="predicted"/>
<dbReference type="InterPro" id="IPR036938">
    <property type="entry name" value="PAP2/HPO_sf"/>
</dbReference>
<evidence type="ECO:0000313" key="6">
    <source>
        <dbReference type="EMBL" id="AXN02248.1"/>
    </source>
</evidence>
<comment type="catalytic activity">
    <reaction evidence="3">
        <text>di-trans,octa-cis-undecaprenyl diphosphate + H2O = di-trans,octa-cis-undecaprenyl phosphate + phosphate + H(+)</text>
        <dbReference type="Rhea" id="RHEA:28094"/>
        <dbReference type="ChEBI" id="CHEBI:15377"/>
        <dbReference type="ChEBI" id="CHEBI:15378"/>
        <dbReference type="ChEBI" id="CHEBI:43474"/>
        <dbReference type="ChEBI" id="CHEBI:58405"/>
        <dbReference type="ChEBI" id="CHEBI:60392"/>
        <dbReference type="EC" id="3.6.1.27"/>
    </reaction>
</comment>
<feature type="transmembrane region" description="Helical" evidence="4">
    <location>
        <begin position="178"/>
        <end position="195"/>
    </location>
</feature>
<feature type="transmembrane region" description="Helical" evidence="4">
    <location>
        <begin position="59"/>
        <end position="81"/>
    </location>
</feature>
<sequence length="200" mass="24055">MFSFNKEIFLYINATPSSSFLLINLSIFLAKYIIYSIPIFVIYNWFFVNEFNVYFKHELVLKSILGIIYSLFYSLIFGKIYPSNRPVFENFGYCYFVEHAFNQSYPSHHGSVAFTFSFILIKLRLFKCGILFLLMSFFISWSRIYLGLHWPIDILGSIFIGFLVIIFSDFFWKFYKNFLISFSVKIHNFLFFIFFNKNFY</sequence>
<dbReference type="KEGG" id="ppet:C9I82_283"/>
<dbReference type="EMBL" id="CP028374">
    <property type="protein sequence ID" value="AXN02248.1"/>
    <property type="molecule type" value="Genomic_DNA"/>
</dbReference>
<evidence type="ECO:0000256" key="1">
    <source>
        <dbReference type="ARBA" id="ARBA00012374"/>
    </source>
</evidence>
<protein>
    <recommendedName>
        <fullName evidence="1">undecaprenyl-diphosphate phosphatase</fullName>
        <ecNumber evidence="1">3.6.1.27</ecNumber>
    </recommendedName>
    <alternativeName>
        <fullName evidence="2">Undecaprenyl pyrophosphate phosphatase</fullName>
    </alternativeName>
</protein>
<name>A0A346DZU3_9ENTR</name>
<evidence type="ECO:0000313" key="7">
    <source>
        <dbReference type="Proteomes" id="UP000256856"/>
    </source>
</evidence>
<keyword evidence="4" id="KW-1133">Transmembrane helix</keyword>
<accession>A0A346DZU3</accession>
<dbReference type="PANTHER" id="PTHR14969:SF13">
    <property type="entry name" value="AT30094P"/>
    <property type="match status" value="1"/>
</dbReference>
<dbReference type="PANTHER" id="PTHR14969">
    <property type="entry name" value="SPHINGOSINE-1-PHOSPHATE PHOSPHOHYDROLASE"/>
    <property type="match status" value="1"/>
</dbReference>
<gene>
    <name evidence="6" type="ORF">C9I82_283</name>
</gene>
<keyword evidence="7" id="KW-1185">Reference proteome</keyword>
<evidence type="ECO:0000256" key="3">
    <source>
        <dbReference type="ARBA" id="ARBA00047594"/>
    </source>
</evidence>
<evidence type="ECO:0000256" key="2">
    <source>
        <dbReference type="ARBA" id="ARBA00032707"/>
    </source>
</evidence>
<dbReference type="OrthoDB" id="9801622at2"/>
<dbReference type="AlphaFoldDB" id="A0A346DZU3"/>
<dbReference type="Proteomes" id="UP000256856">
    <property type="component" value="Chromosome"/>
</dbReference>
<dbReference type="Gene3D" id="1.20.144.10">
    <property type="entry name" value="Phosphatidic acid phosphatase type 2/haloperoxidase"/>
    <property type="match status" value="1"/>
</dbReference>
<dbReference type="SMART" id="SM00014">
    <property type="entry name" value="acidPPc"/>
    <property type="match status" value="1"/>
</dbReference>
<evidence type="ECO:0000259" key="5">
    <source>
        <dbReference type="SMART" id="SM00014"/>
    </source>
</evidence>
<reference evidence="6 7" key="1">
    <citation type="submission" date="2018-03" db="EMBL/GenBank/DDBJ databases">
        <title>A parallel universe: an anciently diverged bacterial symbiosis in a Hawaiian planthopper (Hemiptera: Cixiidae) reveals rearranged nutritional responsibilities.</title>
        <authorList>
            <person name="Bennett G."/>
            <person name="Mao M."/>
        </authorList>
    </citation>
    <scope>NUCLEOTIDE SEQUENCE [LARGE SCALE GENOMIC DNA]</scope>
    <source>
        <strain evidence="6 7">OLIH</strain>
    </source>
</reference>
<keyword evidence="4" id="KW-0812">Transmembrane</keyword>
<feature type="transmembrane region" description="Helical" evidence="4">
    <location>
        <begin position="112"/>
        <end position="138"/>
    </location>
</feature>
<feature type="transmembrane region" description="Helical" evidence="4">
    <location>
        <begin position="20"/>
        <end position="47"/>
    </location>
</feature>
<dbReference type="Pfam" id="PF01569">
    <property type="entry name" value="PAP2"/>
    <property type="match status" value="1"/>
</dbReference>
<feature type="domain" description="Phosphatidic acid phosphatase type 2/haloperoxidase" evidence="5">
    <location>
        <begin position="60"/>
        <end position="169"/>
    </location>
</feature>